<keyword evidence="1" id="KW-0808">Transferase</keyword>
<feature type="transmembrane region" description="Helical" evidence="4">
    <location>
        <begin position="174"/>
        <end position="197"/>
    </location>
</feature>
<dbReference type="Gene3D" id="1.20.5.1930">
    <property type="match status" value="1"/>
</dbReference>
<evidence type="ECO:0000259" key="5">
    <source>
        <dbReference type="SMART" id="SM00387"/>
    </source>
</evidence>
<dbReference type="InterPro" id="IPR036890">
    <property type="entry name" value="HATPase_C_sf"/>
</dbReference>
<evidence type="ECO:0000313" key="6">
    <source>
        <dbReference type="EMBL" id="TDU90503.1"/>
    </source>
</evidence>
<feature type="transmembrane region" description="Helical" evidence="4">
    <location>
        <begin position="238"/>
        <end position="260"/>
    </location>
</feature>
<sequence>MTAASVAYVAGLVVRAALAYGPASIGSGGDLPVTMAILLPSLLLGWLVAVRAPTSPIGPALAWTGALPAVVFAVEDWGSSYHTAHAWPGARTVEVVAAGVWTWLFLGFAILVLVFPDGLLPGRRWRTIAIAVPVWLALVNFVIATDIDNYSATSEPERVVGRPPFVLPAPVRGGLIVVAMAGLIGILLAVAVSLVVRYRRGRELDRIRLRWLMCAAISVPVLLATSWLAIAAGLPGDVAYLGFLVAMLFLVPAAITVAILRHDLLDIDRFFGTTVSWLITTIVSAAIFAAVVVAVDTLFPRQQRAGVTSAAFVTALLLLPLFHWLHRGVGRLVDPDRTTAVAQIKDFVRRVRDGQAEPEQVQNVLRKALGDPELQVILQRPGEELDLPEGAIPLSTGDSAVGALVLGTTSARRVRRAREAAVEARLPIEVSRLRLELQDALAEVRASRSRLMAAVTVERQRLERDLHDGAQQQLIAVGMRLRSLQHRLGATQYKEIDELVESLEQTVAELRRIAHGVRPSRLDDGLAVALRRLVQDSSVPVDLVVPEVQVGEGVATAVYFTVGEAIANTLKHARATRISIEVEQLGQRLRVVVRDDGIGGAREGFGLTSLRDRVASVGGSLTLDSPPGAGTSIRAEIPCAS</sequence>
<dbReference type="GO" id="GO:0046983">
    <property type="term" value="F:protein dimerization activity"/>
    <property type="evidence" value="ECO:0007669"/>
    <property type="project" value="InterPro"/>
</dbReference>
<dbReference type="Gene3D" id="3.30.565.10">
    <property type="entry name" value="Histidine kinase-like ATPase, C-terminal domain"/>
    <property type="match status" value="1"/>
</dbReference>
<protein>
    <submittedName>
        <fullName evidence="6">Histidine kinase</fullName>
    </submittedName>
</protein>
<dbReference type="Pfam" id="PF02518">
    <property type="entry name" value="HATPase_c"/>
    <property type="match status" value="1"/>
</dbReference>
<keyword evidence="4" id="KW-1133">Transmembrane helix</keyword>
<keyword evidence="4" id="KW-0812">Transmembrane</keyword>
<evidence type="ECO:0000313" key="7">
    <source>
        <dbReference type="Proteomes" id="UP000295151"/>
    </source>
</evidence>
<feature type="transmembrane region" description="Helical" evidence="4">
    <location>
        <begin position="209"/>
        <end position="232"/>
    </location>
</feature>
<organism evidence="6 7">
    <name type="scientific">Kribbella voronezhensis</name>
    <dbReference type="NCBI Taxonomy" id="2512212"/>
    <lineage>
        <taxon>Bacteria</taxon>
        <taxon>Bacillati</taxon>
        <taxon>Actinomycetota</taxon>
        <taxon>Actinomycetes</taxon>
        <taxon>Propionibacteriales</taxon>
        <taxon>Kribbellaceae</taxon>
        <taxon>Kribbella</taxon>
    </lineage>
</organism>
<feature type="transmembrane region" description="Helical" evidence="4">
    <location>
        <begin position="57"/>
        <end position="75"/>
    </location>
</feature>
<feature type="transmembrane region" description="Helical" evidence="4">
    <location>
        <begin position="307"/>
        <end position="325"/>
    </location>
</feature>
<evidence type="ECO:0000256" key="1">
    <source>
        <dbReference type="ARBA" id="ARBA00022679"/>
    </source>
</evidence>
<keyword evidence="4" id="KW-0472">Membrane</keyword>
<name>A0A4V3FKJ9_9ACTN</name>
<evidence type="ECO:0000256" key="2">
    <source>
        <dbReference type="ARBA" id="ARBA00022777"/>
    </source>
</evidence>
<dbReference type="CDD" id="cd16917">
    <property type="entry name" value="HATPase_UhpB-NarQ-NarX-like"/>
    <property type="match status" value="1"/>
</dbReference>
<proteinExistence type="predicted"/>
<dbReference type="InterPro" id="IPR011712">
    <property type="entry name" value="Sig_transdc_His_kin_sub3_dim/P"/>
</dbReference>
<dbReference type="GO" id="GO:0000155">
    <property type="term" value="F:phosphorelay sensor kinase activity"/>
    <property type="evidence" value="ECO:0007669"/>
    <property type="project" value="InterPro"/>
</dbReference>
<reference evidence="6 7" key="1">
    <citation type="submission" date="2019-03" db="EMBL/GenBank/DDBJ databases">
        <title>Genomic Encyclopedia of Type Strains, Phase III (KMG-III): the genomes of soil and plant-associated and newly described type strains.</title>
        <authorList>
            <person name="Whitman W."/>
        </authorList>
    </citation>
    <scope>NUCLEOTIDE SEQUENCE [LARGE SCALE GENOMIC DNA]</scope>
    <source>
        <strain evidence="6 7">VKM Ac-2575</strain>
    </source>
</reference>
<dbReference type="SMART" id="SM00387">
    <property type="entry name" value="HATPase_c"/>
    <property type="match status" value="1"/>
</dbReference>
<keyword evidence="3" id="KW-0902">Two-component regulatory system</keyword>
<keyword evidence="2 6" id="KW-0418">Kinase</keyword>
<gene>
    <name evidence="6" type="ORF">EV138_4094</name>
</gene>
<evidence type="ECO:0000256" key="4">
    <source>
        <dbReference type="SAM" id="Phobius"/>
    </source>
</evidence>
<keyword evidence="7" id="KW-1185">Reference proteome</keyword>
<dbReference type="SUPFAM" id="SSF55874">
    <property type="entry name" value="ATPase domain of HSP90 chaperone/DNA topoisomerase II/histidine kinase"/>
    <property type="match status" value="1"/>
</dbReference>
<dbReference type="AlphaFoldDB" id="A0A4V3FKJ9"/>
<feature type="transmembrane region" description="Helical" evidence="4">
    <location>
        <begin position="95"/>
        <end position="115"/>
    </location>
</feature>
<feature type="transmembrane region" description="Helical" evidence="4">
    <location>
        <begin position="29"/>
        <end position="50"/>
    </location>
</feature>
<dbReference type="EMBL" id="SOCE01000001">
    <property type="protein sequence ID" value="TDU90503.1"/>
    <property type="molecule type" value="Genomic_DNA"/>
</dbReference>
<dbReference type="InterPro" id="IPR050482">
    <property type="entry name" value="Sensor_HK_TwoCompSys"/>
</dbReference>
<feature type="domain" description="Histidine kinase/HSP90-like ATPase" evidence="5">
    <location>
        <begin position="553"/>
        <end position="641"/>
    </location>
</feature>
<accession>A0A4V3FKJ9</accession>
<dbReference type="InterPro" id="IPR003594">
    <property type="entry name" value="HATPase_dom"/>
</dbReference>
<feature type="transmembrane region" description="Helical" evidence="4">
    <location>
        <begin position="127"/>
        <end position="144"/>
    </location>
</feature>
<dbReference type="GO" id="GO:0016020">
    <property type="term" value="C:membrane"/>
    <property type="evidence" value="ECO:0007669"/>
    <property type="project" value="InterPro"/>
</dbReference>
<feature type="transmembrane region" description="Helical" evidence="4">
    <location>
        <begin position="272"/>
        <end position="295"/>
    </location>
</feature>
<dbReference type="Proteomes" id="UP000295151">
    <property type="component" value="Unassembled WGS sequence"/>
</dbReference>
<evidence type="ECO:0000256" key="3">
    <source>
        <dbReference type="ARBA" id="ARBA00023012"/>
    </source>
</evidence>
<dbReference type="PANTHER" id="PTHR24421">
    <property type="entry name" value="NITRATE/NITRITE SENSOR PROTEIN NARX-RELATED"/>
    <property type="match status" value="1"/>
</dbReference>
<dbReference type="Pfam" id="PF07730">
    <property type="entry name" value="HisKA_3"/>
    <property type="match status" value="1"/>
</dbReference>
<comment type="caution">
    <text evidence="6">The sequence shown here is derived from an EMBL/GenBank/DDBJ whole genome shotgun (WGS) entry which is preliminary data.</text>
</comment>